<accession>A0A0H4WU19</accession>
<dbReference type="STRING" id="1297742.A176_001940"/>
<evidence type="ECO:0000313" key="2">
    <source>
        <dbReference type="EMBL" id="AKQ65028.1"/>
    </source>
</evidence>
<dbReference type="PROSITE" id="PS51257">
    <property type="entry name" value="PROKAR_LIPOPROTEIN"/>
    <property type="match status" value="1"/>
</dbReference>
<dbReference type="eggNOG" id="ENOG5032MPF">
    <property type="taxonomic scope" value="Bacteria"/>
</dbReference>
<dbReference type="Proteomes" id="UP000009026">
    <property type="component" value="Chromosome"/>
</dbReference>
<protein>
    <submittedName>
        <fullName evidence="2">Putative lipoprotein</fullName>
    </submittedName>
</protein>
<dbReference type="OrthoDB" id="5503306at2"/>
<evidence type="ECO:0000256" key="1">
    <source>
        <dbReference type="SAM" id="SignalP"/>
    </source>
</evidence>
<sequence>MRSMFQIAWTALLLSGVVACGNLENAPFRVGTVHGQLTESDASVAMVSLVDQPGMSSHVEEDGRFTLENVPAGPAELFIVATADKAARVRVDVMGGQAIQVQPVAPTPAGFFDMRVKTTNGFRLSAAEVSVEGTPFQRLLLDAKGRLRVGPLPDGCYTVNVSATGFPATRAEACAGPGERKELKVDLEVDEELLNLGCEEVGCEEGLVCAPNSKCLECFGNSHCAPGLSCRGNRCEGPGPLCAPCTGDWQCAPGSHCEVLPEGTAACVARCSSDDDGRPAAHAAPDEDCAAHCAPGFTCQTGRCLPDAARFAGCHAVRRLDTPCTSNAGCHELGLMEGICLRGACTVTCSTDSDCPSQRRCGTSPAGRVCLPRM</sequence>
<keyword evidence="2" id="KW-0449">Lipoprotein</keyword>
<dbReference type="EMBL" id="CP012109">
    <property type="protein sequence ID" value="AKQ65028.1"/>
    <property type="molecule type" value="Genomic_DNA"/>
</dbReference>
<feature type="chain" id="PRO_5005212969" evidence="1">
    <location>
        <begin position="21"/>
        <end position="374"/>
    </location>
</feature>
<proteinExistence type="predicted"/>
<dbReference type="RefSeq" id="WP_002637559.1">
    <property type="nucleotide sequence ID" value="NZ_CP012109.1"/>
</dbReference>
<evidence type="ECO:0000313" key="3">
    <source>
        <dbReference type="Proteomes" id="UP000009026"/>
    </source>
</evidence>
<feature type="signal peptide" evidence="1">
    <location>
        <begin position="1"/>
        <end position="20"/>
    </location>
</feature>
<keyword evidence="3" id="KW-1185">Reference proteome</keyword>
<keyword evidence="1" id="KW-0732">Signal</keyword>
<reference evidence="2 3" key="1">
    <citation type="journal article" date="2016" name="PLoS ONE">
        <title>Complete Genome Sequence and Comparative Genomics of a Novel Myxobacterium Myxococcus hansupus.</title>
        <authorList>
            <person name="Sharma G."/>
            <person name="Narwani T."/>
            <person name="Subramanian S."/>
        </authorList>
    </citation>
    <scope>NUCLEOTIDE SEQUENCE [LARGE SCALE GENOMIC DNA]</scope>
    <source>
        <strain evidence="3">mixupus</strain>
    </source>
</reference>
<gene>
    <name evidence="2" type="ORF">A176_001940</name>
</gene>
<organism evidence="2 3">
    <name type="scientific">Pseudomyxococcus hansupus</name>
    <dbReference type="NCBI Taxonomy" id="1297742"/>
    <lineage>
        <taxon>Bacteria</taxon>
        <taxon>Pseudomonadati</taxon>
        <taxon>Myxococcota</taxon>
        <taxon>Myxococcia</taxon>
        <taxon>Myxococcales</taxon>
        <taxon>Cystobacterineae</taxon>
        <taxon>Myxococcaceae</taxon>
        <taxon>Pseudomyxococcus</taxon>
    </lineage>
</organism>
<dbReference type="KEGG" id="mym:A176_001940"/>
<dbReference type="PATRIC" id="fig|1297742.4.peg.1961"/>
<name>A0A0H4WU19_9BACT</name>
<dbReference type="AlphaFoldDB" id="A0A0H4WU19"/>